<sequence length="116" mass="12727">MTNSGRTSTHTLAQSTLAQTITRDTALSPRRRDVLKPQQGTTGVTIPSPPPPKRNTPETERRFTGLYRKLNGASPDLAGSNCLPKLTTSSPLLLFTGERQTGSRNLIQKRSYHPND</sequence>
<dbReference type="Proteomes" id="UP001295469">
    <property type="component" value="Chromosome C09"/>
</dbReference>
<name>A0A816J8P9_BRANA</name>
<dbReference type="AlphaFoldDB" id="A0A816J8P9"/>
<dbReference type="EMBL" id="HG994373">
    <property type="protein sequence ID" value="CAF1792700.1"/>
    <property type="molecule type" value="Genomic_DNA"/>
</dbReference>
<proteinExistence type="predicted"/>
<organism evidence="2">
    <name type="scientific">Brassica napus</name>
    <name type="common">Rape</name>
    <dbReference type="NCBI Taxonomy" id="3708"/>
    <lineage>
        <taxon>Eukaryota</taxon>
        <taxon>Viridiplantae</taxon>
        <taxon>Streptophyta</taxon>
        <taxon>Embryophyta</taxon>
        <taxon>Tracheophyta</taxon>
        <taxon>Spermatophyta</taxon>
        <taxon>Magnoliopsida</taxon>
        <taxon>eudicotyledons</taxon>
        <taxon>Gunneridae</taxon>
        <taxon>Pentapetalae</taxon>
        <taxon>rosids</taxon>
        <taxon>malvids</taxon>
        <taxon>Brassicales</taxon>
        <taxon>Brassicaceae</taxon>
        <taxon>Brassiceae</taxon>
        <taxon>Brassica</taxon>
    </lineage>
</organism>
<feature type="compositionally biased region" description="Polar residues" evidence="1">
    <location>
        <begin position="1"/>
        <end position="25"/>
    </location>
</feature>
<feature type="region of interest" description="Disordered" evidence="1">
    <location>
        <begin position="1"/>
        <end position="60"/>
    </location>
</feature>
<accession>A0A816J8P9</accession>
<evidence type="ECO:0000313" key="2">
    <source>
        <dbReference type="EMBL" id="CAF1792700.1"/>
    </source>
</evidence>
<evidence type="ECO:0000256" key="1">
    <source>
        <dbReference type="SAM" id="MobiDB-lite"/>
    </source>
</evidence>
<feature type="region of interest" description="Disordered" evidence="1">
    <location>
        <begin position="97"/>
        <end position="116"/>
    </location>
</feature>
<protein>
    <submittedName>
        <fullName evidence="2">(rape) hypothetical protein</fullName>
    </submittedName>
</protein>
<gene>
    <name evidence="2" type="ORF">DARMORV10_C09P74020.1</name>
</gene>
<feature type="compositionally biased region" description="Polar residues" evidence="1">
    <location>
        <begin position="98"/>
        <end position="108"/>
    </location>
</feature>
<reference evidence="2" key="1">
    <citation type="submission" date="2021-01" db="EMBL/GenBank/DDBJ databases">
        <authorList>
            <consortium name="Genoscope - CEA"/>
            <person name="William W."/>
        </authorList>
    </citation>
    <scope>NUCLEOTIDE SEQUENCE</scope>
</reference>